<dbReference type="InterPro" id="IPR000858">
    <property type="entry name" value="S_locus_glycoprot_dom"/>
</dbReference>
<proteinExistence type="inferred from homology"/>
<keyword evidence="13" id="KW-0472">Membrane</keyword>
<evidence type="ECO:0000256" key="1">
    <source>
        <dbReference type="ARBA" id="ARBA00022527"/>
    </source>
</evidence>
<dbReference type="InterPro" id="IPR011009">
    <property type="entry name" value="Kinase-like_dom_sf"/>
</dbReference>
<keyword evidence="13" id="KW-0812">Transmembrane</keyword>
<feature type="transmembrane region" description="Helical" evidence="13">
    <location>
        <begin position="377"/>
        <end position="398"/>
    </location>
</feature>
<keyword evidence="2 11" id="KW-0808">Transferase</keyword>
<dbReference type="SUPFAM" id="SSF56112">
    <property type="entry name" value="Protein kinase-like (PK-like)"/>
    <property type="match status" value="1"/>
</dbReference>
<dbReference type="EC" id="2.7.11.1" evidence="11"/>
<evidence type="ECO:0000256" key="10">
    <source>
        <dbReference type="ARBA" id="ARBA00048679"/>
    </source>
</evidence>
<dbReference type="PROSITE" id="PS50948">
    <property type="entry name" value="PAN"/>
    <property type="match status" value="1"/>
</dbReference>
<sequence>MWYKKISVGKIVWVANGEKPVPVSNFSASLSIGDDGNLKIVDGKQRIIWSTDVDIGINKTVALLLDNGNFVLKENESGDFLWQSFHFPSNTLIAGMVLSVNSKTGERKYMTSWRSEDDPSKGEFTNGLVPQMPPQCFVWKGSKPYWRSGAWNGMTSIGIQGSRPSYFEKYTLNYNNQDGEYSISFDTYDSMIVLIALESNGSLRRLTWDETAKEWSSSFESINTGCDVYGTCGAFGFCDARKSPVCSCLKGFEPRFKDEWSTGNWSGGCDRRTELGYAGNFSGGSSLENKKKDVFSKVRGVKLPDFSLDMDFDDAKECEEWCLNNCSCLAYAYVDVLRCMVWTSDLIDTQKFLVPGGQDLYLRLAHSELDDKQKTSIIVSVSVVSGFIILGGLTYGFFRQQKAKQGLRKVSRRAMDLDGTISKRRSRVNQGNEPELPQFMFNSILVATENFSVTNKLGEGGFGTVYKGKLIDKQEVAVKRLSKMSRQGVQEFKNEIILITKLQHRNLVKLLGYCIEGNEKLLIYEFMPNKSLDTHLFGQLRNPLPSTAMHVTYLLRNCIVLKLSSEQSFKKMVIWISFGYMSPEYAMGGIFSEKTDVFSFGVLLLEIVSGKKNTNPCFHEQSLNLVGYAWQLWNEGRVLELTDPELVLSFCPSEVLRCIHVGLLCVQNNSKDRPPMSEVILMLSSGTDRREPKEPAFVAFGKPLEHDPQALTGGLSWSAVEAR</sequence>
<evidence type="ECO:0000259" key="14">
    <source>
        <dbReference type="PROSITE" id="PS50011"/>
    </source>
</evidence>
<evidence type="ECO:0000256" key="8">
    <source>
        <dbReference type="ARBA" id="ARBA00023180"/>
    </source>
</evidence>
<keyword evidence="8" id="KW-0325">Glycoprotein</keyword>
<dbReference type="CDD" id="cd00028">
    <property type="entry name" value="B_lectin"/>
    <property type="match status" value="1"/>
</dbReference>
<dbReference type="Gene3D" id="2.90.10.10">
    <property type="entry name" value="Bulb-type lectin domain"/>
    <property type="match status" value="1"/>
</dbReference>
<dbReference type="InterPro" id="IPR003609">
    <property type="entry name" value="Pan_app"/>
</dbReference>
<dbReference type="Pfam" id="PF07714">
    <property type="entry name" value="PK_Tyr_Ser-Thr"/>
    <property type="match status" value="2"/>
</dbReference>
<keyword evidence="1 11" id="KW-0723">Serine/threonine-protein kinase</keyword>
<dbReference type="Proteomes" id="UP001370490">
    <property type="component" value="Unassembled WGS sequence"/>
</dbReference>
<dbReference type="GO" id="GO:0004674">
    <property type="term" value="F:protein serine/threonine kinase activity"/>
    <property type="evidence" value="ECO:0007669"/>
    <property type="project" value="UniProtKB-KW"/>
</dbReference>
<dbReference type="InterPro" id="IPR000719">
    <property type="entry name" value="Prot_kinase_dom"/>
</dbReference>
<evidence type="ECO:0000256" key="3">
    <source>
        <dbReference type="ARBA" id="ARBA00022729"/>
    </source>
</evidence>
<dbReference type="InterPro" id="IPR036426">
    <property type="entry name" value="Bulb-type_lectin_dom_sf"/>
</dbReference>
<feature type="domain" description="Apple" evidence="16">
    <location>
        <begin position="290"/>
        <end position="365"/>
    </location>
</feature>
<dbReference type="InterPro" id="IPR001245">
    <property type="entry name" value="Ser-Thr/Tyr_kinase_cat_dom"/>
</dbReference>
<dbReference type="Gene3D" id="3.30.200.20">
    <property type="entry name" value="Phosphorylase Kinase, domain 1"/>
    <property type="match status" value="1"/>
</dbReference>
<evidence type="ECO:0000256" key="7">
    <source>
        <dbReference type="ARBA" id="ARBA00023157"/>
    </source>
</evidence>
<evidence type="ECO:0000256" key="9">
    <source>
        <dbReference type="ARBA" id="ARBA00047899"/>
    </source>
</evidence>
<name>A0AAN8Z1M9_9MAGN</name>
<evidence type="ECO:0000256" key="13">
    <source>
        <dbReference type="SAM" id="Phobius"/>
    </source>
</evidence>
<protein>
    <recommendedName>
        <fullName evidence="11">Receptor-like serine/threonine-protein kinase</fullName>
        <ecNumber evidence="11">2.7.11.1</ecNumber>
    </recommendedName>
</protein>
<comment type="caution">
    <text evidence="17">The sequence shown here is derived from an EMBL/GenBank/DDBJ whole genome shotgun (WGS) entry which is preliminary data.</text>
</comment>
<dbReference type="GO" id="GO:0048544">
    <property type="term" value="P:recognition of pollen"/>
    <property type="evidence" value="ECO:0007669"/>
    <property type="project" value="InterPro"/>
</dbReference>
<comment type="similarity">
    <text evidence="11">Belongs to the protein kinase superfamily. Ser/Thr protein kinase family.</text>
</comment>
<keyword evidence="3" id="KW-0732">Signal</keyword>
<gene>
    <name evidence="17" type="ORF">RJ641_018169</name>
</gene>
<dbReference type="PROSITE" id="PS00107">
    <property type="entry name" value="PROTEIN_KINASE_ATP"/>
    <property type="match status" value="1"/>
</dbReference>
<dbReference type="PANTHER" id="PTHR32444">
    <property type="entry name" value="BULB-TYPE LECTIN DOMAIN-CONTAINING PROTEIN"/>
    <property type="match status" value="1"/>
</dbReference>
<feature type="domain" description="Bulb-type lectin" evidence="15">
    <location>
        <begin position="1"/>
        <end position="85"/>
    </location>
</feature>
<evidence type="ECO:0000256" key="5">
    <source>
        <dbReference type="ARBA" id="ARBA00022777"/>
    </source>
</evidence>
<dbReference type="PANTHER" id="PTHR32444:SF89">
    <property type="entry name" value="S GLYCOPROTEIN"/>
    <property type="match status" value="1"/>
</dbReference>
<dbReference type="GO" id="GO:0005524">
    <property type="term" value="F:ATP binding"/>
    <property type="evidence" value="ECO:0007669"/>
    <property type="project" value="UniProtKB-UniRule"/>
</dbReference>
<dbReference type="PROSITE" id="PS50011">
    <property type="entry name" value="PROTEIN_KINASE_DOM"/>
    <property type="match status" value="1"/>
</dbReference>
<dbReference type="Pfam" id="PF01453">
    <property type="entry name" value="B_lectin"/>
    <property type="match status" value="1"/>
</dbReference>
<evidence type="ECO:0000313" key="18">
    <source>
        <dbReference type="Proteomes" id="UP001370490"/>
    </source>
</evidence>
<accession>A0AAN8Z1M9</accession>
<evidence type="ECO:0000256" key="11">
    <source>
        <dbReference type="PIRNR" id="PIRNR000641"/>
    </source>
</evidence>
<evidence type="ECO:0000256" key="6">
    <source>
        <dbReference type="ARBA" id="ARBA00022840"/>
    </source>
</evidence>
<reference evidence="17 18" key="1">
    <citation type="submission" date="2023-12" db="EMBL/GenBank/DDBJ databases">
        <title>A high-quality genome assembly for Dillenia turbinata (Dilleniales).</title>
        <authorList>
            <person name="Chanderbali A."/>
        </authorList>
    </citation>
    <scope>NUCLEOTIDE SEQUENCE [LARGE SCALE GENOMIC DNA]</scope>
    <source>
        <strain evidence="17">LSX21</strain>
        <tissue evidence="17">Leaf</tissue>
    </source>
</reference>
<keyword evidence="7" id="KW-1015">Disulfide bond</keyword>
<feature type="domain" description="Protein kinase" evidence="14">
    <location>
        <begin position="451"/>
        <end position="723"/>
    </location>
</feature>
<keyword evidence="6 11" id="KW-0067">ATP-binding</keyword>
<evidence type="ECO:0000259" key="16">
    <source>
        <dbReference type="PROSITE" id="PS50948"/>
    </source>
</evidence>
<evidence type="ECO:0000256" key="2">
    <source>
        <dbReference type="ARBA" id="ARBA00022679"/>
    </source>
</evidence>
<comment type="catalytic activity">
    <reaction evidence="10 11">
        <text>L-seryl-[protein] + ATP = O-phospho-L-seryl-[protein] + ADP + H(+)</text>
        <dbReference type="Rhea" id="RHEA:17989"/>
        <dbReference type="Rhea" id="RHEA-COMP:9863"/>
        <dbReference type="Rhea" id="RHEA-COMP:11604"/>
        <dbReference type="ChEBI" id="CHEBI:15378"/>
        <dbReference type="ChEBI" id="CHEBI:29999"/>
        <dbReference type="ChEBI" id="CHEBI:30616"/>
        <dbReference type="ChEBI" id="CHEBI:83421"/>
        <dbReference type="ChEBI" id="CHEBI:456216"/>
        <dbReference type="EC" id="2.7.11.1"/>
    </reaction>
</comment>
<dbReference type="FunFam" id="3.30.200.20:FF:000195">
    <property type="entry name" value="G-type lectin S-receptor-like serine/threonine-protein kinase"/>
    <property type="match status" value="1"/>
</dbReference>
<dbReference type="AlphaFoldDB" id="A0AAN8Z1M9"/>
<comment type="catalytic activity">
    <reaction evidence="9 11">
        <text>L-threonyl-[protein] + ATP = O-phospho-L-threonyl-[protein] + ADP + H(+)</text>
        <dbReference type="Rhea" id="RHEA:46608"/>
        <dbReference type="Rhea" id="RHEA-COMP:11060"/>
        <dbReference type="Rhea" id="RHEA-COMP:11605"/>
        <dbReference type="ChEBI" id="CHEBI:15378"/>
        <dbReference type="ChEBI" id="CHEBI:30013"/>
        <dbReference type="ChEBI" id="CHEBI:30616"/>
        <dbReference type="ChEBI" id="CHEBI:61977"/>
        <dbReference type="ChEBI" id="CHEBI:456216"/>
        <dbReference type="EC" id="2.7.11.1"/>
    </reaction>
</comment>
<dbReference type="Pfam" id="PF00954">
    <property type="entry name" value="S_locus_glycop"/>
    <property type="match status" value="1"/>
</dbReference>
<keyword evidence="18" id="KW-1185">Reference proteome</keyword>
<evidence type="ECO:0000313" key="17">
    <source>
        <dbReference type="EMBL" id="KAK6917418.1"/>
    </source>
</evidence>
<dbReference type="InterPro" id="IPR001480">
    <property type="entry name" value="Bulb-type_lectin_dom"/>
</dbReference>
<keyword evidence="5 11" id="KW-0418">Kinase</keyword>
<evidence type="ECO:0000256" key="4">
    <source>
        <dbReference type="ARBA" id="ARBA00022741"/>
    </source>
</evidence>
<dbReference type="Pfam" id="PF08276">
    <property type="entry name" value="PAN_2"/>
    <property type="match status" value="1"/>
</dbReference>
<dbReference type="PIRSF" id="PIRSF000641">
    <property type="entry name" value="SRK"/>
    <property type="match status" value="1"/>
</dbReference>
<dbReference type="EMBL" id="JBAMMX010000023">
    <property type="protein sequence ID" value="KAK6917418.1"/>
    <property type="molecule type" value="Genomic_DNA"/>
</dbReference>
<dbReference type="Gene3D" id="1.10.510.10">
    <property type="entry name" value="Transferase(Phosphotransferase) domain 1"/>
    <property type="match status" value="1"/>
</dbReference>
<dbReference type="PROSITE" id="PS50927">
    <property type="entry name" value="BULB_LECTIN"/>
    <property type="match status" value="1"/>
</dbReference>
<dbReference type="SMART" id="SM00473">
    <property type="entry name" value="PAN_AP"/>
    <property type="match status" value="1"/>
</dbReference>
<organism evidence="17 18">
    <name type="scientific">Dillenia turbinata</name>
    <dbReference type="NCBI Taxonomy" id="194707"/>
    <lineage>
        <taxon>Eukaryota</taxon>
        <taxon>Viridiplantae</taxon>
        <taxon>Streptophyta</taxon>
        <taxon>Embryophyta</taxon>
        <taxon>Tracheophyta</taxon>
        <taxon>Spermatophyta</taxon>
        <taxon>Magnoliopsida</taxon>
        <taxon>eudicotyledons</taxon>
        <taxon>Gunneridae</taxon>
        <taxon>Pentapetalae</taxon>
        <taxon>Dilleniales</taxon>
        <taxon>Dilleniaceae</taxon>
        <taxon>Dillenia</taxon>
    </lineage>
</organism>
<evidence type="ECO:0000256" key="12">
    <source>
        <dbReference type="PROSITE-ProRule" id="PRU10141"/>
    </source>
</evidence>
<dbReference type="CDD" id="cd01098">
    <property type="entry name" value="PAN_AP_plant"/>
    <property type="match status" value="1"/>
</dbReference>
<dbReference type="SMART" id="SM00108">
    <property type="entry name" value="B_lectin"/>
    <property type="match status" value="1"/>
</dbReference>
<feature type="binding site" evidence="12">
    <location>
        <position position="479"/>
    </location>
    <ligand>
        <name>ATP</name>
        <dbReference type="ChEBI" id="CHEBI:30616"/>
    </ligand>
</feature>
<keyword evidence="4 11" id="KW-0547">Nucleotide-binding</keyword>
<dbReference type="InterPro" id="IPR017441">
    <property type="entry name" value="Protein_kinase_ATP_BS"/>
</dbReference>
<dbReference type="InterPro" id="IPR024171">
    <property type="entry name" value="SRK-like_kinase"/>
</dbReference>
<dbReference type="SUPFAM" id="SSF51110">
    <property type="entry name" value="alpha-D-mannose-specific plant lectins"/>
    <property type="match status" value="1"/>
</dbReference>
<keyword evidence="13" id="KW-1133">Transmembrane helix</keyword>
<evidence type="ECO:0000259" key="15">
    <source>
        <dbReference type="PROSITE" id="PS50927"/>
    </source>
</evidence>